<feature type="domain" description="Major facilitator superfamily (MFS) profile" evidence="6">
    <location>
        <begin position="196"/>
        <end position="384"/>
    </location>
</feature>
<dbReference type="GO" id="GO:0016020">
    <property type="term" value="C:membrane"/>
    <property type="evidence" value="ECO:0007669"/>
    <property type="project" value="UniProtKB-SubCell"/>
</dbReference>
<evidence type="ECO:0000256" key="4">
    <source>
        <dbReference type="ARBA" id="ARBA00023136"/>
    </source>
</evidence>
<keyword evidence="4 5" id="KW-0472">Membrane</keyword>
<sequence>MPIARWRIIALFFVHALAIGAIHTRIPDIQLLVGLSESQLGLVLMGPAVGALGTFLFSSRVIERFGPRAVILGVLPVAIISAALITVLLHPVALFVLLMINGIGFSLTNIAINVEADRIEAATEQRIMNRCHGAWSVGFLLTSLLGAALRGFDVSPALHMWALAPVTIALLLIIVVPMPIVPPRAHAGAGRKRLAWPSWATMGLVAFGLGAALTEGASRSWSIIYLRDNFEVAAWIESLALPALLLTMAIGRLVADRWIDRFGPVRVARTLSAVALVGMVLLVASPNAASALAGFGLVGVGICVLFPLTLSAAARLGDRPASENVAATTLIFQLVNLGAPVLIGTVAEGFGIRSAFAMLLPLLVLSWLMAGRLRPGRPAHAPQG</sequence>
<dbReference type="InterPro" id="IPR020846">
    <property type="entry name" value="MFS_dom"/>
</dbReference>
<dbReference type="GO" id="GO:0022857">
    <property type="term" value="F:transmembrane transporter activity"/>
    <property type="evidence" value="ECO:0007669"/>
    <property type="project" value="InterPro"/>
</dbReference>
<dbReference type="PROSITE" id="PS50850">
    <property type="entry name" value="MFS"/>
    <property type="match status" value="1"/>
</dbReference>
<organism evidence="7 8">
    <name type="scientific">Devosia litorisediminis</name>
    <dbReference type="NCBI Taxonomy" id="2829817"/>
    <lineage>
        <taxon>Bacteria</taxon>
        <taxon>Pseudomonadati</taxon>
        <taxon>Pseudomonadota</taxon>
        <taxon>Alphaproteobacteria</taxon>
        <taxon>Hyphomicrobiales</taxon>
        <taxon>Devosiaceae</taxon>
        <taxon>Devosia</taxon>
    </lineage>
</organism>
<evidence type="ECO:0000256" key="1">
    <source>
        <dbReference type="ARBA" id="ARBA00004141"/>
    </source>
</evidence>
<gene>
    <name evidence="7" type="ORF">KD146_17800</name>
</gene>
<evidence type="ECO:0000256" key="5">
    <source>
        <dbReference type="SAM" id="Phobius"/>
    </source>
</evidence>
<comment type="caution">
    <text evidence="7">The sequence shown here is derived from an EMBL/GenBank/DDBJ whole genome shotgun (WGS) entry which is preliminary data.</text>
</comment>
<dbReference type="InterPro" id="IPR051788">
    <property type="entry name" value="MFS_Transporter"/>
</dbReference>
<accession>A0A942EE26</accession>
<protein>
    <submittedName>
        <fullName evidence="7">MFS transporter</fullName>
    </submittedName>
</protein>
<feature type="transmembrane region" description="Helical" evidence="5">
    <location>
        <begin position="40"/>
        <end position="57"/>
    </location>
</feature>
<proteinExistence type="predicted"/>
<dbReference type="Gene3D" id="1.20.1250.20">
    <property type="entry name" value="MFS general substrate transporter like domains"/>
    <property type="match status" value="2"/>
</dbReference>
<feature type="transmembrane region" description="Helical" evidence="5">
    <location>
        <begin position="291"/>
        <end position="313"/>
    </location>
</feature>
<evidence type="ECO:0000256" key="2">
    <source>
        <dbReference type="ARBA" id="ARBA00022692"/>
    </source>
</evidence>
<feature type="transmembrane region" description="Helical" evidence="5">
    <location>
        <begin position="158"/>
        <end position="182"/>
    </location>
</feature>
<feature type="transmembrane region" description="Helical" evidence="5">
    <location>
        <begin position="194"/>
        <end position="213"/>
    </location>
</feature>
<evidence type="ECO:0000313" key="8">
    <source>
        <dbReference type="Proteomes" id="UP000678281"/>
    </source>
</evidence>
<evidence type="ECO:0000313" key="7">
    <source>
        <dbReference type="EMBL" id="MBS3850557.1"/>
    </source>
</evidence>
<name>A0A942EE26_9HYPH</name>
<dbReference type="SUPFAM" id="SSF103473">
    <property type="entry name" value="MFS general substrate transporter"/>
    <property type="match status" value="1"/>
</dbReference>
<comment type="subcellular location">
    <subcellularLocation>
        <location evidence="1">Membrane</location>
        <topology evidence="1">Multi-pass membrane protein</topology>
    </subcellularLocation>
</comment>
<reference evidence="7" key="1">
    <citation type="submission" date="2021-04" db="EMBL/GenBank/DDBJ databases">
        <title>Devosia litorisediminis sp. nov., isolated from a sand dune.</title>
        <authorList>
            <person name="Park S."/>
            <person name="Yoon J.-H."/>
        </authorList>
    </citation>
    <scope>NUCLEOTIDE SEQUENCE</scope>
    <source>
        <strain evidence="7">BSSL-BM10</strain>
    </source>
</reference>
<keyword evidence="8" id="KW-1185">Reference proteome</keyword>
<keyword evidence="2 5" id="KW-0812">Transmembrane</keyword>
<evidence type="ECO:0000259" key="6">
    <source>
        <dbReference type="PROSITE" id="PS50850"/>
    </source>
</evidence>
<dbReference type="Pfam" id="PF07690">
    <property type="entry name" value="MFS_1"/>
    <property type="match status" value="1"/>
</dbReference>
<dbReference type="InterPro" id="IPR036259">
    <property type="entry name" value="MFS_trans_sf"/>
</dbReference>
<dbReference type="PANTHER" id="PTHR23514">
    <property type="entry name" value="BYPASS OF STOP CODON PROTEIN 6"/>
    <property type="match status" value="1"/>
</dbReference>
<feature type="transmembrane region" description="Helical" evidence="5">
    <location>
        <begin position="350"/>
        <end position="370"/>
    </location>
</feature>
<feature type="transmembrane region" description="Helical" evidence="5">
    <location>
        <begin position="133"/>
        <end position="152"/>
    </location>
</feature>
<dbReference type="PANTHER" id="PTHR23514:SF13">
    <property type="entry name" value="INNER MEMBRANE PROTEIN YBJJ"/>
    <property type="match status" value="1"/>
</dbReference>
<feature type="transmembrane region" description="Helical" evidence="5">
    <location>
        <begin position="94"/>
        <end position="112"/>
    </location>
</feature>
<dbReference type="RefSeq" id="WP_212660196.1">
    <property type="nucleotide sequence ID" value="NZ_JAGXTP010000004.1"/>
</dbReference>
<dbReference type="EMBL" id="JAGXTP010000004">
    <property type="protein sequence ID" value="MBS3850557.1"/>
    <property type="molecule type" value="Genomic_DNA"/>
</dbReference>
<dbReference type="AlphaFoldDB" id="A0A942EE26"/>
<dbReference type="Proteomes" id="UP000678281">
    <property type="component" value="Unassembled WGS sequence"/>
</dbReference>
<dbReference type="InterPro" id="IPR011701">
    <property type="entry name" value="MFS"/>
</dbReference>
<feature type="transmembrane region" description="Helical" evidence="5">
    <location>
        <begin position="233"/>
        <end position="255"/>
    </location>
</feature>
<feature type="transmembrane region" description="Helical" evidence="5">
    <location>
        <begin position="69"/>
        <end position="88"/>
    </location>
</feature>
<feature type="transmembrane region" description="Helical" evidence="5">
    <location>
        <begin position="325"/>
        <end position="344"/>
    </location>
</feature>
<feature type="transmembrane region" description="Helical" evidence="5">
    <location>
        <begin position="267"/>
        <end position="285"/>
    </location>
</feature>
<dbReference type="CDD" id="cd17393">
    <property type="entry name" value="MFS_MosC_like"/>
    <property type="match status" value="1"/>
</dbReference>
<evidence type="ECO:0000256" key="3">
    <source>
        <dbReference type="ARBA" id="ARBA00022989"/>
    </source>
</evidence>
<keyword evidence="3 5" id="KW-1133">Transmembrane helix</keyword>